<feature type="active site" description="Proton donor/acceptor" evidence="7">
    <location>
        <position position="458"/>
    </location>
</feature>
<sequence>MALFSKKKSNYSTSLKKQVNLPDISFAMREILLSFLATFLLMSCKKFDAMATQVVYSDSIHANPLDDDTSINIDSLKLANLPKDLQQFYHDNEYKIAWSEKDNREQLLRALNESYLDGIKVKTKEIDKLTSLNNSYVDLPDSLKIEADFLYSKAYNSAINNLFNGVLNPRRLYNDWDIDKKEINIPTTMLIALENQEVYTSFDSIRSPSSMYKNLRGKLVRFYELKKDTIQITATPAPKVNDTVIGLNKLKKHLAFLNYYADTLDINDINTKEVIAGLKKFQKNNKLIETGTVNKKTIDAITIEEEAVKKLLVTNLERWRWFPRDLGKNYILINIADFSLVAVTQGDTIKKHKVIVGTTARKTPILSSVLKTVVLNPTWTVPPTILKNDLVPKAVNNLSYFSSRNFTIYDKKTGKAVDPANWDSSRASSYRYVQKGGPGNTLGRVKFMFDNNHAVYLHDTPNKANFNRASRNLSSGCVRVQDPFDLAQFIFDVQENEISKDEITSILDSEKTKNISTNKTGITIHQLYWTIQVDNHGQIKRFNDVYGFDNDLYQKLN</sequence>
<dbReference type="InterPro" id="IPR002477">
    <property type="entry name" value="Peptidoglycan-bd-like"/>
</dbReference>
<dbReference type="AlphaFoldDB" id="A0A1G8C5H8"/>
<dbReference type="UniPathway" id="UPA00219"/>
<dbReference type="InterPro" id="IPR038063">
    <property type="entry name" value="Transpep_catalytic_dom"/>
</dbReference>
<dbReference type="Pfam" id="PF20142">
    <property type="entry name" value="Scaffold"/>
    <property type="match status" value="1"/>
</dbReference>
<gene>
    <name evidence="9" type="ORF">SAMN05421818_103140</name>
</gene>
<evidence type="ECO:0000256" key="6">
    <source>
        <dbReference type="ARBA" id="ARBA00023316"/>
    </source>
</evidence>
<dbReference type="GO" id="GO:0004180">
    <property type="term" value="F:carboxypeptidase activity"/>
    <property type="evidence" value="ECO:0007669"/>
    <property type="project" value="UniProtKB-ARBA"/>
</dbReference>
<dbReference type="Pfam" id="PF03734">
    <property type="entry name" value="YkuD"/>
    <property type="match status" value="1"/>
</dbReference>
<dbReference type="GO" id="GO:0016740">
    <property type="term" value="F:transferase activity"/>
    <property type="evidence" value="ECO:0007669"/>
    <property type="project" value="UniProtKB-KW"/>
</dbReference>
<feature type="domain" description="L,D-TPase catalytic" evidence="8">
    <location>
        <begin position="329"/>
        <end position="506"/>
    </location>
</feature>
<protein>
    <submittedName>
        <fullName evidence="9">Murein L,D-transpeptidase YcbB/YkuD</fullName>
    </submittedName>
</protein>
<dbReference type="PROSITE" id="PS52029">
    <property type="entry name" value="LD_TPASE"/>
    <property type="match status" value="1"/>
</dbReference>
<dbReference type="Proteomes" id="UP000243588">
    <property type="component" value="Unassembled WGS sequence"/>
</dbReference>
<keyword evidence="5 7" id="KW-0573">Peptidoglycan synthesis</keyword>
<dbReference type="Pfam" id="PF01471">
    <property type="entry name" value="PG_binding_1"/>
    <property type="match status" value="1"/>
</dbReference>
<dbReference type="PANTHER" id="PTHR41533">
    <property type="entry name" value="L,D-TRANSPEPTIDASE HI_1667-RELATED"/>
    <property type="match status" value="1"/>
</dbReference>
<dbReference type="InterPro" id="IPR036365">
    <property type="entry name" value="PGBD-like_sf"/>
</dbReference>
<dbReference type="SUPFAM" id="SSF141523">
    <property type="entry name" value="L,D-transpeptidase catalytic domain-like"/>
    <property type="match status" value="1"/>
</dbReference>
<keyword evidence="10" id="KW-1185">Reference proteome</keyword>
<reference evidence="10" key="1">
    <citation type="submission" date="2016-10" db="EMBL/GenBank/DDBJ databases">
        <authorList>
            <person name="Varghese N."/>
            <person name="Submissions S."/>
        </authorList>
    </citation>
    <scope>NUCLEOTIDE SEQUENCE [LARGE SCALE GENOMIC DNA]</scope>
    <source>
        <strain evidence="10">DSM 23313</strain>
    </source>
</reference>
<evidence type="ECO:0000256" key="7">
    <source>
        <dbReference type="PROSITE-ProRule" id="PRU01373"/>
    </source>
</evidence>
<dbReference type="CDD" id="cd16913">
    <property type="entry name" value="YkuD_like"/>
    <property type="match status" value="1"/>
</dbReference>
<dbReference type="GO" id="GO:0071555">
    <property type="term" value="P:cell wall organization"/>
    <property type="evidence" value="ECO:0007669"/>
    <property type="project" value="UniProtKB-UniRule"/>
</dbReference>
<dbReference type="SUPFAM" id="SSF47090">
    <property type="entry name" value="PGBD-like"/>
    <property type="match status" value="1"/>
</dbReference>
<accession>A0A1G8C5H8</accession>
<evidence type="ECO:0000256" key="3">
    <source>
        <dbReference type="ARBA" id="ARBA00022679"/>
    </source>
</evidence>
<dbReference type="InterPro" id="IPR005490">
    <property type="entry name" value="LD_TPept_cat_dom"/>
</dbReference>
<organism evidence="9 10">
    <name type="scientific">Myroides phaeus</name>
    <dbReference type="NCBI Taxonomy" id="702745"/>
    <lineage>
        <taxon>Bacteria</taxon>
        <taxon>Pseudomonadati</taxon>
        <taxon>Bacteroidota</taxon>
        <taxon>Flavobacteriia</taxon>
        <taxon>Flavobacteriales</taxon>
        <taxon>Flavobacteriaceae</taxon>
        <taxon>Myroides</taxon>
    </lineage>
</organism>
<dbReference type="Gene3D" id="2.40.440.10">
    <property type="entry name" value="L,D-transpeptidase catalytic domain-like"/>
    <property type="match status" value="1"/>
</dbReference>
<dbReference type="InterPro" id="IPR052905">
    <property type="entry name" value="LD-transpeptidase_YkuD-like"/>
</dbReference>
<evidence type="ECO:0000256" key="4">
    <source>
        <dbReference type="ARBA" id="ARBA00022960"/>
    </source>
</evidence>
<keyword evidence="6 7" id="KW-0961">Cell wall biogenesis/degradation</keyword>
<dbReference type="STRING" id="702745.SAMN05421818_103140"/>
<feature type="active site" description="Nucleophile" evidence="7">
    <location>
        <position position="477"/>
    </location>
</feature>
<dbReference type="InterPro" id="IPR045380">
    <property type="entry name" value="LD_TPept_scaffold_dom"/>
</dbReference>
<evidence type="ECO:0000256" key="2">
    <source>
        <dbReference type="ARBA" id="ARBA00005992"/>
    </source>
</evidence>
<dbReference type="GO" id="GO:0009252">
    <property type="term" value="P:peptidoglycan biosynthetic process"/>
    <property type="evidence" value="ECO:0007669"/>
    <property type="project" value="UniProtKB-UniPathway"/>
</dbReference>
<dbReference type="PANTHER" id="PTHR41533:SF2">
    <property type="entry name" value="BLR7131 PROTEIN"/>
    <property type="match status" value="1"/>
</dbReference>
<comment type="pathway">
    <text evidence="1 7">Cell wall biogenesis; peptidoglycan biosynthesis.</text>
</comment>
<evidence type="ECO:0000256" key="1">
    <source>
        <dbReference type="ARBA" id="ARBA00004752"/>
    </source>
</evidence>
<evidence type="ECO:0000313" key="9">
    <source>
        <dbReference type="EMBL" id="SDH40751.1"/>
    </source>
</evidence>
<name>A0A1G8C5H8_9FLAO</name>
<keyword evidence="3" id="KW-0808">Transferase</keyword>
<comment type="similarity">
    <text evidence="2">Belongs to the YkuD family.</text>
</comment>
<dbReference type="GO" id="GO:0008360">
    <property type="term" value="P:regulation of cell shape"/>
    <property type="evidence" value="ECO:0007669"/>
    <property type="project" value="UniProtKB-UniRule"/>
</dbReference>
<evidence type="ECO:0000259" key="8">
    <source>
        <dbReference type="PROSITE" id="PS52029"/>
    </source>
</evidence>
<dbReference type="EMBL" id="FNDQ01000003">
    <property type="protein sequence ID" value="SDH40751.1"/>
    <property type="molecule type" value="Genomic_DNA"/>
</dbReference>
<evidence type="ECO:0000256" key="5">
    <source>
        <dbReference type="ARBA" id="ARBA00022984"/>
    </source>
</evidence>
<evidence type="ECO:0000313" key="10">
    <source>
        <dbReference type="Proteomes" id="UP000243588"/>
    </source>
</evidence>
<keyword evidence="4 7" id="KW-0133">Cell shape</keyword>
<proteinExistence type="inferred from homology"/>